<dbReference type="Pfam" id="PF02874">
    <property type="entry name" value="ATP-synt_ab_N"/>
    <property type="match status" value="1"/>
</dbReference>
<dbReference type="GO" id="GO:0030254">
    <property type="term" value="P:protein secretion by the type III secretion system"/>
    <property type="evidence" value="ECO:0007669"/>
    <property type="project" value="InterPro"/>
</dbReference>
<dbReference type="GO" id="GO:0005737">
    <property type="term" value="C:cytoplasm"/>
    <property type="evidence" value="ECO:0007669"/>
    <property type="project" value="UniProtKB-SubCell"/>
</dbReference>
<evidence type="ECO:0000256" key="4">
    <source>
        <dbReference type="ARBA" id="ARBA00022741"/>
    </source>
</evidence>
<evidence type="ECO:0000256" key="2">
    <source>
        <dbReference type="ARBA" id="ARBA00022448"/>
    </source>
</evidence>
<name>A0A9D9I2R0_9FIRM</name>
<gene>
    <name evidence="11" type="primary">fliI</name>
    <name evidence="11" type="ORF">IAC13_09150</name>
</gene>
<accession>A0A9D9I2R0</accession>
<sequence length="433" mass="47887">MFQNLPSLIMKSDTVSHIGKIENIVGMAIEASGGRASIGDIAYIYNEEKREQIPVEVVGFKEDKIQLMAYESMSGISSGSFVRNTKKRLKIPVGEFLRGRIIDAMGRPMDGLGPFESERYYYVESPKINPLDRPPIDEQLEFGVKAIDGLNTIGKGQRIGIFAGSGVGKSTLLGMIAKNVKTDINVIALVGERGREVREFIEKDLGPEGLKRSILVVATSDQPAMLRMKCPMVATTIAEYFKDQGKDVLLMMDSLTRFAMAQREIGLAIGEPPVARGYTPSIYAEFPKLLERSGKFKNGSITGVYTVLVEGDDTNEPVADTVRGILDGHIVLSRKLANANHFPAIDVNASISRLMNNIVSDEHKKLASSMRDILSLYEKNVDLISIGAYKKGTNPKLDMAISKIDQVNEFLKQEIRGNFTYEQSVQKMREILQ</sequence>
<proteinExistence type="predicted"/>
<keyword evidence="2" id="KW-0813">Transport</keyword>
<protein>
    <submittedName>
        <fullName evidence="11">Flagellar protein export ATPase FliI</fullName>
    </submittedName>
</protein>
<dbReference type="InterPro" id="IPR003593">
    <property type="entry name" value="AAA+_ATPase"/>
</dbReference>
<feature type="domain" description="AAA+ ATPase" evidence="10">
    <location>
        <begin position="155"/>
        <end position="336"/>
    </location>
</feature>
<keyword evidence="4" id="KW-0547">Nucleotide-binding</keyword>
<keyword evidence="5" id="KW-0067">ATP-binding</keyword>
<dbReference type="AlphaFoldDB" id="A0A9D9I2R0"/>
<dbReference type="InterPro" id="IPR004100">
    <property type="entry name" value="ATPase_F1/V1/A1_a/bsu_N"/>
</dbReference>
<dbReference type="GO" id="GO:0046933">
    <property type="term" value="F:proton-transporting ATP synthase activity, rotational mechanism"/>
    <property type="evidence" value="ECO:0007669"/>
    <property type="project" value="TreeGrafter"/>
</dbReference>
<dbReference type="NCBIfam" id="TIGR03497">
    <property type="entry name" value="FliI_clade2"/>
    <property type="match status" value="1"/>
</dbReference>
<organism evidence="11 12">
    <name type="scientific">Candidatus Scybalomonas excrementavium</name>
    <dbReference type="NCBI Taxonomy" id="2840943"/>
    <lineage>
        <taxon>Bacteria</taxon>
        <taxon>Bacillati</taxon>
        <taxon>Bacillota</taxon>
        <taxon>Clostridia</taxon>
        <taxon>Lachnospirales</taxon>
        <taxon>Lachnospiraceae</taxon>
        <taxon>Lachnospiraceae incertae sedis</taxon>
        <taxon>Candidatus Scybalomonas</taxon>
    </lineage>
</organism>
<evidence type="ECO:0000313" key="11">
    <source>
        <dbReference type="EMBL" id="MBO8464083.1"/>
    </source>
</evidence>
<comment type="caution">
    <text evidence="11">The sequence shown here is derived from an EMBL/GenBank/DDBJ whole genome shotgun (WGS) entry which is preliminary data.</text>
</comment>
<evidence type="ECO:0000256" key="6">
    <source>
        <dbReference type="ARBA" id="ARBA00022927"/>
    </source>
</evidence>
<keyword evidence="8" id="KW-0406">Ion transport</keyword>
<keyword evidence="11" id="KW-0969">Cilium</keyword>
<evidence type="ECO:0000256" key="3">
    <source>
        <dbReference type="ARBA" id="ARBA00022490"/>
    </source>
</evidence>
<reference evidence="11" key="2">
    <citation type="journal article" date="2021" name="PeerJ">
        <title>Extensive microbial diversity within the chicken gut microbiome revealed by metagenomics and culture.</title>
        <authorList>
            <person name="Gilroy R."/>
            <person name="Ravi A."/>
            <person name="Getino M."/>
            <person name="Pursley I."/>
            <person name="Horton D.L."/>
            <person name="Alikhan N.F."/>
            <person name="Baker D."/>
            <person name="Gharbi K."/>
            <person name="Hall N."/>
            <person name="Watson M."/>
            <person name="Adriaenssens E.M."/>
            <person name="Foster-Nyarko E."/>
            <person name="Jarju S."/>
            <person name="Secka A."/>
            <person name="Antonio M."/>
            <person name="Oren A."/>
            <person name="Chaudhuri R.R."/>
            <person name="La Ragione R."/>
            <person name="Hildebrand F."/>
            <person name="Pallen M.J."/>
        </authorList>
    </citation>
    <scope>NUCLEOTIDE SEQUENCE</scope>
    <source>
        <strain evidence="11">E3-2379</strain>
    </source>
</reference>
<dbReference type="SUPFAM" id="SSF52540">
    <property type="entry name" value="P-loop containing nucleoside triphosphate hydrolases"/>
    <property type="match status" value="1"/>
</dbReference>
<evidence type="ECO:0000256" key="8">
    <source>
        <dbReference type="ARBA" id="ARBA00023065"/>
    </source>
</evidence>
<keyword evidence="11" id="KW-0966">Cell projection</keyword>
<keyword evidence="6" id="KW-0653">Protein transport</keyword>
<dbReference type="InterPro" id="IPR000194">
    <property type="entry name" value="ATPase_F1/V1/A1_a/bsu_nucl-bd"/>
</dbReference>
<dbReference type="FunFam" id="3.40.50.12240:FF:000002">
    <property type="entry name" value="Flagellum-specific ATP synthase FliI"/>
    <property type="match status" value="1"/>
</dbReference>
<dbReference type="Proteomes" id="UP000823618">
    <property type="component" value="Unassembled WGS sequence"/>
</dbReference>
<evidence type="ECO:0000259" key="10">
    <source>
        <dbReference type="SMART" id="SM00382"/>
    </source>
</evidence>
<dbReference type="InterPro" id="IPR050053">
    <property type="entry name" value="ATPase_alpha/beta_chains"/>
</dbReference>
<comment type="catalytic activity">
    <reaction evidence="9">
        <text>ATP + H2O + cellular proteinSide 1 = ADP + phosphate + cellular proteinSide 2.</text>
        <dbReference type="EC" id="7.4.2.8"/>
    </reaction>
</comment>
<evidence type="ECO:0000256" key="9">
    <source>
        <dbReference type="ARBA" id="ARBA00034006"/>
    </source>
</evidence>
<dbReference type="GO" id="GO:0071973">
    <property type="term" value="P:bacterial-type flagellum-dependent cell motility"/>
    <property type="evidence" value="ECO:0007669"/>
    <property type="project" value="InterPro"/>
</dbReference>
<dbReference type="InterPro" id="IPR027417">
    <property type="entry name" value="P-loop_NTPase"/>
</dbReference>
<dbReference type="GO" id="GO:0008564">
    <property type="term" value="F:protein-exporting ATPase activity"/>
    <property type="evidence" value="ECO:0007669"/>
    <property type="project" value="UniProtKB-EC"/>
</dbReference>
<evidence type="ECO:0000256" key="1">
    <source>
        <dbReference type="ARBA" id="ARBA00004496"/>
    </source>
</evidence>
<keyword evidence="11" id="KW-0282">Flagellum</keyword>
<reference evidence="11" key="1">
    <citation type="submission" date="2020-10" db="EMBL/GenBank/DDBJ databases">
        <authorList>
            <person name="Gilroy R."/>
        </authorList>
    </citation>
    <scope>NUCLEOTIDE SEQUENCE</scope>
    <source>
        <strain evidence="11">E3-2379</strain>
    </source>
</reference>
<dbReference type="Pfam" id="PF18269">
    <property type="entry name" value="T3SS_ATPase_C"/>
    <property type="match status" value="1"/>
</dbReference>
<dbReference type="GO" id="GO:0016887">
    <property type="term" value="F:ATP hydrolysis activity"/>
    <property type="evidence" value="ECO:0007669"/>
    <property type="project" value="InterPro"/>
</dbReference>
<evidence type="ECO:0000313" key="12">
    <source>
        <dbReference type="Proteomes" id="UP000823618"/>
    </source>
</evidence>
<keyword evidence="3" id="KW-0963">Cytoplasm</keyword>
<dbReference type="GO" id="GO:0044780">
    <property type="term" value="P:bacterial-type flagellum assembly"/>
    <property type="evidence" value="ECO:0007669"/>
    <property type="project" value="InterPro"/>
</dbReference>
<keyword evidence="7" id="KW-1278">Translocase</keyword>
<dbReference type="InterPro" id="IPR022425">
    <property type="entry name" value="FliI_clade2"/>
</dbReference>
<dbReference type="InterPro" id="IPR040627">
    <property type="entry name" value="T3SS_ATPase_C"/>
</dbReference>
<evidence type="ECO:0000256" key="5">
    <source>
        <dbReference type="ARBA" id="ARBA00022840"/>
    </source>
</evidence>
<dbReference type="PANTHER" id="PTHR15184">
    <property type="entry name" value="ATP SYNTHASE"/>
    <property type="match status" value="1"/>
</dbReference>
<dbReference type="GO" id="GO:0005524">
    <property type="term" value="F:ATP binding"/>
    <property type="evidence" value="ECO:0007669"/>
    <property type="project" value="UniProtKB-KW"/>
</dbReference>
<dbReference type="Pfam" id="PF00006">
    <property type="entry name" value="ATP-synt_ab"/>
    <property type="match status" value="1"/>
</dbReference>
<dbReference type="SMART" id="SM00382">
    <property type="entry name" value="AAA"/>
    <property type="match status" value="1"/>
</dbReference>
<dbReference type="PANTHER" id="PTHR15184:SF9">
    <property type="entry name" value="SPI-1 TYPE 3 SECRETION SYSTEM ATPASE"/>
    <property type="match status" value="1"/>
</dbReference>
<dbReference type="InterPro" id="IPR020003">
    <property type="entry name" value="ATPase_a/bsu_AS"/>
</dbReference>
<dbReference type="PROSITE" id="PS00152">
    <property type="entry name" value="ATPASE_ALPHA_BETA"/>
    <property type="match status" value="1"/>
</dbReference>
<dbReference type="InterPro" id="IPR005714">
    <property type="entry name" value="ATPase_T3SS_FliI/YscN"/>
</dbReference>
<dbReference type="Gene3D" id="3.40.50.12240">
    <property type="match status" value="1"/>
</dbReference>
<comment type="subcellular location">
    <subcellularLocation>
        <location evidence="1">Cytoplasm</location>
    </subcellularLocation>
</comment>
<dbReference type="NCBIfam" id="TIGR01026">
    <property type="entry name" value="fliI_yscN"/>
    <property type="match status" value="1"/>
</dbReference>
<dbReference type="CDD" id="cd01136">
    <property type="entry name" value="ATPase_flagellum-secretory_path_III"/>
    <property type="match status" value="1"/>
</dbReference>
<dbReference type="EMBL" id="JADIML010000259">
    <property type="protein sequence ID" value="MBO8464083.1"/>
    <property type="molecule type" value="Genomic_DNA"/>
</dbReference>
<evidence type="ECO:0000256" key="7">
    <source>
        <dbReference type="ARBA" id="ARBA00022967"/>
    </source>
</evidence>
<dbReference type="GO" id="GO:0030257">
    <property type="term" value="C:type III protein secretion system complex"/>
    <property type="evidence" value="ECO:0007669"/>
    <property type="project" value="InterPro"/>
</dbReference>